<protein>
    <submittedName>
        <fullName evidence="9">Glycosyltransferase 87 family protein</fullName>
    </submittedName>
</protein>
<accession>A0ABW5G6X3</accession>
<feature type="transmembrane region" description="Helical" evidence="8">
    <location>
        <begin position="210"/>
        <end position="228"/>
    </location>
</feature>
<organism evidence="9 10">
    <name type="scientific">Amycolatopsis pigmentata</name>
    <dbReference type="NCBI Taxonomy" id="450801"/>
    <lineage>
        <taxon>Bacteria</taxon>
        <taxon>Bacillati</taxon>
        <taxon>Actinomycetota</taxon>
        <taxon>Actinomycetes</taxon>
        <taxon>Pseudonocardiales</taxon>
        <taxon>Pseudonocardiaceae</taxon>
        <taxon>Amycolatopsis</taxon>
    </lineage>
</organism>
<evidence type="ECO:0000256" key="5">
    <source>
        <dbReference type="ARBA" id="ARBA00022989"/>
    </source>
</evidence>
<dbReference type="Proteomes" id="UP001597417">
    <property type="component" value="Unassembled WGS sequence"/>
</dbReference>
<evidence type="ECO:0000313" key="10">
    <source>
        <dbReference type="Proteomes" id="UP001597417"/>
    </source>
</evidence>
<dbReference type="InterPro" id="IPR018584">
    <property type="entry name" value="GT87"/>
</dbReference>
<proteinExistence type="inferred from homology"/>
<comment type="caution">
    <text evidence="9">The sequence shown here is derived from an EMBL/GenBank/DDBJ whole genome shotgun (WGS) entry which is preliminary data.</text>
</comment>
<feature type="transmembrane region" description="Helical" evidence="8">
    <location>
        <begin position="272"/>
        <end position="294"/>
    </location>
</feature>
<dbReference type="RefSeq" id="WP_378270633.1">
    <property type="nucleotide sequence ID" value="NZ_JBHUKR010000023.1"/>
</dbReference>
<keyword evidence="3" id="KW-0808">Transferase</keyword>
<feature type="transmembrane region" description="Helical" evidence="8">
    <location>
        <begin position="89"/>
        <end position="122"/>
    </location>
</feature>
<evidence type="ECO:0000256" key="3">
    <source>
        <dbReference type="ARBA" id="ARBA00022679"/>
    </source>
</evidence>
<feature type="transmembrane region" description="Helical" evidence="8">
    <location>
        <begin position="339"/>
        <end position="360"/>
    </location>
</feature>
<reference evidence="10" key="1">
    <citation type="journal article" date="2019" name="Int. J. Syst. Evol. Microbiol.">
        <title>The Global Catalogue of Microorganisms (GCM) 10K type strain sequencing project: providing services to taxonomists for standard genome sequencing and annotation.</title>
        <authorList>
            <consortium name="The Broad Institute Genomics Platform"/>
            <consortium name="The Broad Institute Genome Sequencing Center for Infectious Disease"/>
            <person name="Wu L."/>
            <person name="Ma J."/>
        </authorList>
    </citation>
    <scope>NUCLEOTIDE SEQUENCE [LARGE SCALE GENOMIC DNA]</scope>
    <source>
        <strain evidence="10">CGMCC 4.7645</strain>
    </source>
</reference>
<evidence type="ECO:0000256" key="4">
    <source>
        <dbReference type="ARBA" id="ARBA00022692"/>
    </source>
</evidence>
<feature type="transmembrane region" description="Helical" evidence="8">
    <location>
        <begin position="301"/>
        <end position="319"/>
    </location>
</feature>
<keyword evidence="6 8" id="KW-0472">Membrane</keyword>
<evidence type="ECO:0000313" key="9">
    <source>
        <dbReference type="EMBL" id="MFD2421837.1"/>
    </source>
</evidence>
<evidence type="ECO:0000256" key="2">
    <source>
        <dbReference type="ARBA" id="ARBA00022475"/>
    </source>
</evidence>
<comment type="subcellular location">
    <subcellularLocation>
        <location evidence="1">Cell membrane</location>
        <topology evidence="1">Multi-pass membrane protein</topology>
    </subcellularLocation>
</comment>
<keyword evidence="4 8" id="KW-0812">Transmembrane</keyword>
<feature type="transmembrane region" description="Helical" evidence="8">
    <location>
        <begin position="143"/>
        <end position="169"/>
    </location>
</feature>
<feature type="transmembrane region" description="Helical" evidence="8">
    <location>
        <begin position="21"/>
        <end position="44"/>
    </location>
</feature>
<evidence type="ECO:0000256" key="7">
    <source>
        <dbReference type="ARBA" id="ARBA00024033"/>
    </source>
</evidence>
<feature type="transmembrane region" description="Helical" evidence="8">
    <location>
        <begin position="181"/>
        <end position="203"/>
    </location>
</feature>
<gene>
    <name evidence="9" type="ORF">ACFSXZ_36460</name>
</gene>
<name>A0ABW5G6X3_9PSEU</name>
<evidence type="ECO:0000256" key="6">
    <source>
        <dbReference type="ARBA" id="ARBA00023136"/>
    </source>
</evidence>
<feature type="transmembrane region" description="Helical" evidence="8">
    <location>
        <begin position="372"/>
        <end position="396"/>
    </location>
</feature>
<evidence type="ECO:0000256" key="8">
    <source>
        <dbReference type="SAM" id="Phobius"/>
    </source>
</evidence>
<keyword evidence="2" id="KW-1003">Cell membrane</keyword>
<dbReference type="EMBL" id="JBHUKR010000023">
    <property type="protein sequence ID" value="MFD2421837.1"/>
    <property type="molecule type" value="Genomic_DNA"/>
</dbReference>
<sequence>MSEAIFETVRRPPVTMRRDRLVRTALIALPMLVAAVAVVTHLVVGRFWLDLEVYRQAGSALIHGRPVYGFAGHGEAGDPLPFTYPPFSALMFVPFAVIGTDAAIFGWTLVSVAALEVTIWLVLRTLGAESPRRNVLTLGSSSLALMVYPVTNNLLVGQVDLLLMALVVADLQGPARSRWRGVSIGVAAGIKITPAIFALYLLLTGRPKAALRAFVGFLATVALGFLVLPGDSRAYWSGLFLDGSRVTPDARTINNQSLLGAMARITAQPWPAHLWSLPVMAVAGLAGITIAAVASRRGLELTGILTCALTSLLISPVSWPHHWVWSVPLLLVPAWRGAVQRTAAIVLLPVFIATNSWMIVTSTKHDDSFRGAFLVFSNAYVIVGLVLLAWVAVYLWRRRPSRSTAPGRSRIVHAGSRRLPARFRPRG</sequence>
<keyword evidence="10" id="KW-1185">Reference proteome</keyword>
<dbReference type="Pfam" id="PF09594">
    <property type="entry name" value="GT87"/>
    <property type="match status" value="1"/>
</dbReference>
<keyword evidence="5 8" id="KW-1133">Transmembrane helix</keyword>
<evidence type="ECO:0000256" key="1">
    <source>
        <dbReference type="ARBA" id="ARBA00004651"/>
    </source>
</evidence>
<comment type="similarity">
    <text evidence="7">Belongs to the glycosyltransferase 87 family.</text>
</comment>